<evidence type="ECO:0000313" key="2">
    <source>
        <dbReference type="Proteomes" id="UP000199074"/>
    </source>
</evidence>
<dbReference type="SUPFAM" id="SSF56529">
    <property type="entry name" value="FAH"/>
    <property type="match status" value="1"/>
</dbReference>
<evidence type="ECO:0000313" key="1">
    <source>
        <dbReference type="EMBL" id="SFV38655.1"/>
    </source>
</evidence>
<sequence>MSLPPELAAMLVKAHGDDAMLVPAERFAGLTQAEALDIQKRVAADIGSRSPAAKVGLAADGSGFSAPIFAPLVVENAGTLHLPARGIVGIEVEAAVRLGRDLSVDMLDQSDAAWRHAIDDVVVTIELIGSRFDDRRAAGPWGNLADNLSTAGLVIGSSLGQFEVDGLPISVKIDDQLVREDRARLPFGSILAPIRAALASGSGDLFRAGTVVTTGSLCQPLIVLQHDGSIRARLGNALVSAELLGEREPNDQMSAFRKPPVLT</sequence>
<proteinExistence type="predicted"/>
<dbReference type="GO" id="GO:0008684">
    <property type="term" value="F:2-oxopent-4-enoate hydratase activity"/>
    <property type="evidence" value="ECO:0007669"/>
    <property type="project" value="TreeGrafter"/>
</dbReference>
<gene>
    <name evidence="1" type="ORF">SAMN05216456_3547</name>
</gene>
<dbReference type="PANTHER" id="PTHR30143">
    <property type="entry name" value="ACID HYDRATASE"/>
    <property type="match status" value="1"/>
</dbReference>
<dbReference type="EMBL" id="FPCK01000004">
    <property type="protein sequence ID" value="SFV38655.1"/>
    <property type="molecule type" value="Genomic_DNA"/>
</dbReference>
<dbReference type="Gene3D" id="3.90.850.10">
    <property type="entry name" value="Fumarylacetoacetase-like, C-terminal domain"/>
    <property type="match status" value="1"/>
</dbReference>
<dbReference type="OrthoDB" id="7854191at2"/>
<accession>A0A1I7NVF1</accession>
<dbReference type="GO" id="GO:0005737">
    <property type="term" value="C:cytoplasm"/>
    <property type="evidence" value="ECO:0007669"/>
    <property type="project" value="TreeGrafter"/>
</dbReference>
<dbReference type="InterPro" id="IPR050772">
    <property type="entry name" value="Hydratase-Decarb/MhpD_sf"/>
</dbReference>
<dbReference type="STRING" id="429728.SAMN05216456_3547"/>
<reference evidence="1 2" key="1">
    <citation type="submission" date="2016-10" db="EMBL/GenBank/DDBJ databases">
        <authorList>
            <person name="de Groot N.N."/>
        </authorList>
    </citation>
    <scope>NUCLEOTIDE SEQUENCE [LARGE SCALE GENOMIC DNA]</scope>
    <source>
        <strain evidence="1 2">IPL20</strain>
    </source>
</reference>
<dbReference type="AlphaFoldDB" id="A0A1I7NVF1"/>
<name>A0A1I7NVF1_9HYPH</name>
<protein>
    <submittedName>
        <fullName evidence="1">2-keto-4-pentenoate hydratase</fullName>
    </submittedName>
</protein>
<organism evidence="1 2">
    <name type="scientific">Devosia crocina</name>
    <dbReference type="NCBI Taxonomy" id="429728"/>
    <lineage>
        <taxon>Bacteria</taxon>
        <taxon>Pseudomonadati</taxon>
        <taxon>Pseudomonadota</taxon>
        <taxon>Alphaproteobacteria</taxon>
        <taxon>Hyphomicrobiales</taxon>
        <taxon>Devosiaceae</taxon>
        <taxon>Devosia</taxon>
    </lineage>
</organism>
<dbReference type="RefSeq" id="WP_092426912.1">
    <property type="nucleotide sequence ID" value="NZ_FPCK01000004.1"/>
</dbReference>
<dbReference type="InterPro" id="IPR036663">
    <property type="entry name" value="Fumarylacetoacetase_C_sf"/>
</dbReference>
<keyword evidence="2" id="KW-1185">Reference proteome</keyword>
<dbReference type="Proteomes" id="UP000199074">
    <property type="component" value="Unassembled WGS sequence"/>
</dbReference>
<dbReference type="PANTHER" id="PTHR30143:SF0">
    <property type="entry name" value="2-KETO-4-PENTENOATE HYDRATASE"/>
    <property type="match status" value="1"/>
</dbReference>